<dbReference type="Pfam" id="PF01936">
    <property type="entry name" value="NYN"/>
    <property type="match status" value="1"/>
</dbReference>
<reference evidence="3" key="1">
    <citation type="journal article" date="2019" name="Int. J. Syst. Evol. Microbiol.">
        <title>The Global Catalogue of Microorganisms (GCM) 10K type strain sequencing project: providing services to taxonomists for standard genome sequencing and annotation.</title>
        <authorList>
            <consortium name="The Broad Institute Genomics Platform"/>
            <consortium name="The Broad Institute Genome Sequencing Center for Infectious Disease"/>
            <person name="Wu L."/>
            <person name="Ma J."/>
        </authorList>
    </citation>
    <scope>NUCLEOTIDE SEQUENCE [LARGE SCALE GENOMIC DNA]</scope>
    <source>
        <strain evidence="3">JCM 9373</strain>
    </source>
</reference>
<dbReference type="PROSITE" id="PS51644">
    <property type="entry name" value="HTH_OST"/>
    <property type="match status" value="1"/>
</dbReference>
<dbReference type="Gene3D" id="3.40.50.1010">
    <property type="entry name" value="5'-nuclease"/>
    <property type="match status" value="1"/>
</dbReference>
<feature type="domain" description="HTH OST-type" evidence="1">
    <location>
        <begin position="172"/>
        <end position="245"/>
    </location>
</feature>
<keyword evidence="3" id="KW-1185">Reference proteome</keyword>
<dbReference type="InterPro" id="IPR025605">
    <property type="entry name" value="OST-HTH/LOTUS_dom"/>
</dbReference>
<accession>A0ABP6MLK8</accession>
<evidence type="ECO:0000259" key="1">
    <source>
        <dbReference type="PROSITE" id="PS51644"/>
    </source>
</evidence>
<proteinExistence type="predicted"/>
<evidence type="ECO:0000313" key="3">
    <source>
        <dbReference type="Proteomes" id="UP001500320"/>
    </source>
</evidence>
<sequence>MDQVALFIDFENLAVGAKENLPPQADPVPFHALELLCRKYGNTSVRRAYADWTSLRSSGRQQDLALNGIDLIQVTRFGANQKNAADMRIAVDAMEVLFTRAEIASFVLVTGDSDYAPLVMRLREYGKYVVGVGTQASASQRLVAVCSEYKYWGTLVAEVDPEVRKIVGKRFHIADAEQWVRAALEERPDGSAPGAWLKQRMRTLSPSFDERNYGCQTFREFLERLPHLVRIELVQASDMQVVLLR</sequence>
<organism evidence="2 3">
    <name type="scientific">Planomonospora alba</name>
    <dbReference type="NCBI Taxonomy" id="161354"/>
    <lineage>
        <taxon>Bacteria</taxon>
        <taxon>Bacillati</taxon>
        <taxon>Actinomycetota</taxon>
        <taxon>Actinomycetes</taxon>
        <taxon>Streptosporangiales</taxon>
        <taxon>Streptosporangiaceae</taxon>
        <taxon>Planomonospora</taxon>
    </lineage>
</organism>
<dbReference type="InterPro" id="IPR041966">
    <property type="entry name" value="LOTUS-like"/>
</dbReference>
<dbReference type="CDD" id="cd10146">
    <property type="entry name" value="LabA_like_C"/>
    <property type="match status" value="1"/>
</dbReference>
<protein>
    <submittedName>
        <fullName evidence="2">NYN domain-containing protein</fullName>
    </submittedName>
</protein>
<dbReference type="PANTHER" id="PTHR35811">
    <property type="entry name" value="SLR1870 PROTEIN"/>
    <property type="match status" value="1"/>
</dbReference>
<dbReference type="RefSeq" id="WP_344855804.1">
    <property type="nucleotide sequence ID" value="NZ_BAAAUT010000004.1"/>
</dbReference>
<dbReference type="Gene3D" id="3.30.420.610">
    <property type="entry name" value="LOTUS domain-like"/>
    <property type="match status" value="1"/>
</dbReference>
<dbReference type="CDD" id="cd11297">
    <property type="entry name" value="PIN_LabA-like_N_1"/>
    <property type="match status" value="1"/>
</dbReference>
<gene>
    <name evidence="2" type="ORF">GCM10010466_07000</name>
</gene>
<dbReference type="EMBL" id="BAAAUT010000004">
    <property type="protein sequence ID" value="GAA3118677.1"/>
    <property type="molecule type" value="Genomic_DNA"/>
</dbReference>
<evidence type="ECO:0000313" key="2">
    <source>
        <dbReference type="EMBL" id="GAA3118677.1"/>
    </source>
</evidence>
<dbReference type="InterPro" id="IPR021139">
    <property type="entry name" value="NYN"/>
</dbReference>
<dbReference type="Proteomes" id="UP001500320">
    <property type="component" value="Unassembled WGS sequence"/>
</dbReference>
<name>A0ABP6MLK8_9ACTN</name>
<dbReference type="Pfam" id="PF12872">
    <property type="entry name" value="OST-HTH"/>
    <property type="match status" value="1"/>
</dbReference>
<comment type="caution">
    <text evidence="2">The sequence shown here is derived from an EMBL/GenBank/DDBJ whole genome shotgun (WGS) entry which is preliminary data.</text>
</comment>
<dbReference type="PANTHER" id="PTHR35811:SF1">
    <property type="entry name" value="HTH OST-TYPE DOMAIN-CONTAINING PROTEIN"/>
    <property type="match status" value="1"/>
</dbReference>